<dbReference type="PROSITE" id="PS50928">
    <property type="entry name" value="ABC_TM1"/>
    <property type="match status" value="1"/>
</dbReference>
<feature type="transmembrane region" description="Helical" evidence="7">
    <location>
        <begin position="140"/>
        <end position="161"/>
    </location>
</feature>
<feature type="transmembrane region" description="Helical" evidence="7">
    <location>
        <begin position="71"/>
        <end position="95"/>
    </location>
</feature>
<evidence type="ECO:0000256" key="2">
    <source>
        <dbReference type="ARBA" id="ARBA00022448"/>
    </source>
</evidence>
<evidence type="ECO:0000256" key="1">
    <source>
        <dbReference type="ARBA" id="ARBA00004651"/>
    </source>
</evidence>
<dbReference type="CDD" id="cd06261">
    <property type="entry name" value="TM_PBP2"/>
    <property type="match status" value="1"/>
</dbReference>
<feature type="transmembrane region" description="Helical" evidence="7">
    <location>
        <begin position="241"/>
        <end position="262"/>
    </location>
</feature>
<name>A0A643F452_IDEDE</name>
<dbReference type="SUPFAM" id="SSF161098">
    <property type="entry name" value="MetI-like"/>
    <property type="match status" value="1"/>
</dbReference>
<evidence type="ECO:0000256" key="4">
    <source>
        <dbReference type="ARBA" id="ARBA00022692"/>
    </source>
</evidence>
<sequence>MTQVTTLTSPFSAGPSRALAWLLGALWVLPLLLLGWVAFRPGAGALQFDLAGPWGLDNFRAAWQVAPFGHYLLNTVAIVTLLLALQLTVCTLAAYALARLRFAGRGLVFALVLLQLMVMPEVLIAENYASIARLGLVDRWLGVALPYVASAFGIFLLRQTFMTVPQELEDAARIEGLGRLAILWRVYVPLARPTYLAYALVSVAYHWNNFLWPLVATNTEASRPLTVGMALFAAPETGVDWGVLSAGTLLSVGPLLAGFLVFQRQFMQSFMHAGLK</sequence>
<accession>A0A643F452</accession>
<protein>
    <submittedName>
        <fullName evidence="9">Carbohydrate ABC transporter permease</fullName>
    </submittedName>
</protein>
<dbReference type="InterPro" id="IPR000515">
    <property type="entry name" value="MetI-like"/>
</dbReference>
<keyword evidence="2 7" id="KW-0813">Transport</keyword>
<dbReference type="PANTHER" id="PTHR43744:SF3">
    <property type="entry name" value="LACTOSE TRANSPORT SYSTEM PERMEASE PROTEIN LACG"/>
    <property type="match status" value="1"/>
</dbReference>
<evidence type="ECO:0000259" key="8">
    <source>
        <dbReference type="PROSITE" id="PS50928"/>
    </source>
</evidence>
<organism evidence="9 10">
    <name type="scientific">Ideonella dechloratans</name>
    <dbReference type="NCBI Taxonomy" id="36863"/>
    <lineage>
        <taxon>Bacteria</taxon>
        <taxon>Pseudomonadati</taxon>
        <taxon>Pseudomonadota</taxon>
        <taxon>Betaproteobacteria</taxon>
        <taxon>Burkholderiales</taxon>
        <taxon>Sphaerotilaceae</taxon>
        <taxon>Ideonella</taxon>
    </lineage>
</organism>
<comment type="similarity">
    <text evidence="7">Belongs to the binding-protein-dependent transport system permease family.</text>
</comment>
<evidence type="ECO:0000313" key="9">
    <source>
        <dbReference type="EMBL" id="KAB0572892.1"/>
    </source>
</evidence>
<comment type="subcellular location">
    <subcellularLocation>
        <location evidence="1 7">Cell membrane</location>
        <topology evidence="1 7">Multi-pass membrane protein</topology>
    </subcellularLocation>
</comment>
<dbReference type="GO" id="GO:0005886">
    <property type="term" value="C:plasma membrane"/>
    <property type="evidence" value="ECO:0007669"/>
    <property type="project" value="UniProtKB-SubCell"/>
</dbReference>
<evidence type="ECO:0000256" key="3">
    <source>
        <dbReference type="ARBA" id="ARBA00022475"/>
    </source>
</evidence>
<dbReference type="Proteomes" id="UP000430120">
    <property type="component" value="Unassembled WGS sequence"/>
</dbReference>
<evidence type="ECO:0000256" key="5">
    <source>
        <dbReference type="ARBA" id="ARBA00022989"/>
    </source>
</evidence>
<gene>
    <name evidence="9" type="ORF">F7Q92_20630</name>
</gene>
<keyword evidence="10" id="KW-1185">Reference proteome</keyword>
<reference evidence="9 10" key="1">
    <citation type="submission" date="2019-09" db="EMBL/GenBank/DDBJ databases">
        <title>Draft genome sequences of 48 bacterial type strains from the CCUG.</title>
        <authorList>
            <person name="Tunovic T."/>
            <person name="Pineiro-Iglesias B."/>
            <person name="Unosson C."/>
            <person name="Inganas E."/>
            <person name="Ohlen M."/>
            <person name="Cardew S."/>
            <person name="Jensie-Markopoulos S."/>
            <person name="Salva-Serra F."/>
            <person name="Jaen-Luchoro D."/>
            <person name="Karlsson R."/>
            <person name="Svensson-Stadler L."/>
            <person name="Chun J."/>
            <person name="Moore E."/>
        </authorList>
    </citation>
    <scope>NUCLEOTIDE SEQUENCE [LARGE SCALE GENOMIC DNA]</scope>
    <source>
        <strain evidence="9 10">CCUG 30977</strain>
    </source>
</reference>
<dbReference type="Gene3D" id="1.10.3720.10">
    <property type="entry name" value="MetI-like"/>
    <property type="match status" value="1"/>
</dbReference>
<proteinExistence type="inferred from homology"/>
<feature type="transmembrane region" description="Helical" evidence="7">
    <location>
        <begin position="102"/>
        <end position="120"/>
    </location>
</feature>
<comment type="caution">
    <text evidence="9">The sequence shown here is derived from an EMBL/GenBank/DDBJ whole genome shotgun (WGS) entry which is preliminary data.</text>
</comment>
<evidence type="ECO:0000313" key="10">
    <source>
        <dbReference type="Proteomes" id="UP000430120"/>
    </source>
</evidence>
<feature type="transmembrane region" description="Helical" evidence="7">
    <location>
        <begin position="182"/>
        <end position="205"/>
    </location>
</feature>
<keyword evidence="5 7" id="KW-1133">Transmembrane helix</keyword>
<feature type="transmembrane region" description="Helical" evidence="7">
    <location>
        <begin position="18"/>
        <end position="39"/>
    </location>
</feature>
<dbReference type="GO" id="GO:0055085">
    <property type="term" value="P:transmembrane transport"/>
    <property type="evidence" value="ECO:0007669"/>
    <property type="project" value="InterPro"/>
</dbReference>
<keyword evidence="6 7" id="KW-0472">Membrane</keyword>
<dbReference type="AlphaFoldDB" id="A0A643F452"/>
<dbReference type="InterPro" id="IPR035906">
    <property type="entry name" value="MetI-like_sf"/>
</dbReference>
<keyword evidence="3" id="KW-1003">Cell membrane</keyword>
<keyword evidence="4 7" id="KW-0812">Transmembrane</keyword>
<evidence type="ECO:0000256" key="6">
    <source>
        <dbReference type="ARBA" id="ARBA00023136"/>
    </source>
</evidence>
<dbReference type="Pfam" id="PF00528">
    <property type="entry name" value="BPD_transp_1"/>
    <property type="match status" value="1"/>
</dbReference>
<dbReference type="OrthoDB" id="369039at2"/>
<feature type="domain" description="ABC transmembrane type-1" evidence="8">
    <location>
        <begin position="72"/>
        <end position="262"/>
    </location>
</feature>
<dbReference type="RefSeq" id="WP_151125949.1">
    <property type="nucleotide sequence ID" value="NZ_VZPB01000091.1"/>
</dbReference>
<evidence type="ECO:0000256" key="7">
    <source>
        <dbReference type="RuleBase" id="RU363032"/>
    </source>
</evidence>
<dbReference type="EMBL" id="VZPB01000091">
    <property type="protein sequence ID" value="KAB0572892.1"/>
    <property type="molecule type" value="Genomic_DNA"/>
</dbReference>
<dbReference type="PANTHER" id="PTHR43744">
    <property type="entry name" value="ABC TRANSPORTER PERMEASE PROTEIN MG189-RELATED-RELATED"/>
    <property type="match status" value="1"/>
</dbReference>